<evidence type="ECO:0000313" key="1">
    <source>
        <dbReference type="EMBL" id="OEE77912.1"/>
    </source>
</evidence>
<dbReference type="Pfam" id="PF16263">
    <property type="entry name" value="DUF4917"/>
    <property type="match status" value="1"/>
</dbReference>
<sequence length="345" mass="39924">MGSKLKTYNEVKEYLRKKERTAHLLLGNGFSMAYNHKIFSYNALHQFIEKQEDPLITSLFDIVKTKNFELVMQQLDNFCELIEVFGSDKNLLDKVETASERLKESLIDAVESLHPEHVFKLQESQIDKCSAFLSFFTNNDGSVFSTNYDLLLYWVLMRKGAKNAIDGFGRDREDDGGYDDEPEYSELRWGNNKGNQNIYYLHGALPIFDEGVHIIKEEYTGTKYLLENIKRRIDHGHYPVFVASGNGDEKLEHILHNRYLTFCYDSLCEIQGSLVTFGFNFGKYDYHIIDAINIAAKQGRRSGNKLFSVYIGVYSEDDREHIERIKDKFKCKVTLFDAATANVWA</sequence>
<dbReference type="AlphaFoldDB" id="A0A1E5D307"/>
<proteinExistence type="predicted"/>
<dbReference type="EMBL" id="AJYW02000066">
    <property type="protein sequence ID" value="OEE77912.1"/>
    <property type="molecule type" value="Genomic_DNA"/>
</dbReference>
<dbReference type="RefSeq" id="WP_017054522.1">
    <property type="nucleotide sequence ID" value="NZ_AJYW02000066.1"/>
</dbReference>
<reference evidence="1 2" key="1">
    <citation type="journal article" date="2012" name="Science">
        <title>Ecological populations of bacteria act as socially cohesive units of antibiotic production and resistance.</title>
        <authorList>
            <person name="Cordero O.X."/>
            <person name="Wildschutte H."/>
            <person name="Kirkup B."/>
            <person name="Proehl S."/>
            <person name="Ngo L."/>
            <person name="Hussain F."/>
            <person name="Le Roux F."/>
            <person name="Mincer T."/>
            <person name="Polz M.F."/>
        </authorList>
    </citation>
    <scope>NUCLEOTIDE SEQUENCE [LARGE SCALE GENOMIC DNA]</scope>
    <source>
        <strain evidence="1 2">FF-238</strain>
    </source>
</reference>
<protein>
    <submittedName>
        <fullName evidence="1">DUF4917 domain-containing protein</fullName>
    </submittedName>
</protein>
<accession>A0A1E5D307</accession>
<organism evidence="1 2">
    <name type="scientific">Vibrio genomosp. F6 str. FF-238</name>
    <dbReference type="NCBI Taxonomy" id="1191298"/>
    <lineage>
        <taxon>Bacteria</taxon>
        <taxon>Pseudomonadati</taxon>
        <taxon>Pseudomonadota</taxon>
        <taxon>Gammaproteobacteria</taxon>
        <taxon>Vibrionales</taxon>
        <taxon>Vibrionaceae</taxon>
        <taxon>Vibrio</taxon>
    </lineage>
</organism>
<evidence type="ECO:0000313" key="2">
    <source>
        <dbReference type="Proteomes" id="UP000094165"/>
    </source>
</evidence>
<keyword evidence="2" id="KW-1185">Reference proteome</keyword>
<dbReference type="Proteomes" id="UP000094165">
    <property type="component" value="Unassembled WGS sequence"/>
</dbReference>
<comment type="caution">
    <text evidence="1">The sequence shown here is derived from an EMBL/GenBank/DDBJ whole genome shotgun (WGS) entry which is preliminary data.</text>
</comment>
<gene>
    <name evidence="1" type="ORF">A130_13975</name>
</gene>
<name>A0A1E5D307_9VIBR</name>
<dbReference type="InterPro" id="IPR032581">
    <property type="entry name" value="DUF4917"/>
</dbReference>